<dbReference type="Gene3D" id="1.10.10.10">
    <property type="entry name" value="Winged helix-like DNA-binding domain superfamily/Winged helix DNA-binding domain"/>
    <property type="match status" value="1"/>
</dbReference>
<dbReference type="AlphaFoldDB" id="A0A5C4LXS7"/>
<keyword evidence="1" id="KW-0805">Transcription regulation</keyword>
<dbReference type="SUPFAM" id="SSF55781">
    <property type="entry name" value="GAF domain-like"/>
    <property type="match status" value="1"/>
</dbReference>
<organism evidence="4 5">
    <name type="scientific">Amycolatopsis alkalitolerans</name>
    <dbReference type="NCBI Taxonomy" id="2547244"/>
    <lineage>
        <taxon>Bacteria</taxon>
        <taxon>Bacillati</taxon>
        <taxon>Actinomycetota</taxon>
        <taxon>Actinomycetes</taxon>
        <taxon>Pseudonocardiales</taxon>
        <taxon>Pseudonocardiaceae</taxon>
        <taxon>Amycolatopsis</taxon>
    </lineage>
</organism>
<dbReference type="InterPro" id="IPR029016">
    <property type="entry name" value="GAF-like_dom_sf"/>
</dbReference>
<comment type="caution">
    <text evidence="4">The sequence shown here is derived from an EMBL/GenBank/DDBJ whole genome shotgun (WGS) entry which is preliminary data.</text>
</comment>
<dbReference type="InterPro" id="IPR036388">
    <property type="entry name" value="WH-like_DNA-bd_sf"/>
</dbReference>
<evidence type="ECO:0000313" key="4">
    <source>
        <dbReference type="EMBL" id="TNC21827.1"/>
    </source>
</evidence>
<dbReference type="SMART" id="SM00065">
    <property type="entry name" value="GAF"/>
    <property type="match status" value="1"/>
</dbReference>
<dbReference type="EMBL" id="VDFW01000031">
    <property type="protein sequence ID" value="TNC21827.1"/>
    <property type="molecule type" value="Genomic_DNA"/>
</dbReference>
<sequence length="241" mass="25904">MTDLRPLAELTHTLVGEFDLLEFFQRLVAHAHESVGVAAAGLLLAGNGGTLTHVAASDEQARLLEVYQLQADEGPCLDCWRTGEPVRAPDLSLAADRWPRFAEEAARRGFAAAHALPVRLGGQLIGGLNLFSAKPDELAEDRFTLAQALADVAAIGLLQQRALRRRELIDEQLRSTINARLAVEQAKGVLAAAREIGVEDAAVLLRGYAARHDLQLGDLAARIVRRDPSLGDLAAQSSDVD</sequence>
<dbReference type="GO" id="GO:0003723">
    <property type="term" value="F:RNA binding"/>
    <property type="evidence" value="ECO:0007669"/>
    <property type="project" value="InterPro"/>
</dbReference>
<proteinExistence type="predicted"/>
<dbReference type="InterPro" id="IPR012074">
    <property type="entry name" value="GAF_ANTAR"/>
</dbReference>
<keyword evidence="2" id="KW-0804">Transcription</keyword>
<feature type="domain" description="ANTAR" evidence="3">
    <location>
        <begin position="163"/>
        <end position="224"/>
    </location>
</feature>
<evidence type="ECO:0000256" key="2">
    <source>
        <dbReference type="ARBA" id="ARBA00023163"/>
    </source>
</evidence>
<gene>
    <name evidence="4" type="ORF">FG385_27300</name>
</gene>
<dbReference type="Proteomes" id="UP000305546">
    <property type="component" value="Unassembled WGS sequence"/>
</dbReference>
<accession>A0A5C4LXS7</accession>
<dbReference type="OrthoDB" id="3683444at2"/>
<dbReference type="InterPro" id="IPR003018">
    <property type="entry name" value="GAF"/>
</dbReference>
<dbReference type="Pfam" id="PF13185">
    <property type="entry name" value="GAF_2"/>
    <property type="match status" value="1"/>
</dbReference>
<evidence type="ECO:0000256" key="1">
    <source>
        <dbReference type="ARBA" id="ARBA00023015"/>
    </source>
</evidence>
<dbReference type="SMART" id="SM01012">
    <property type="entry name" value="ANTAR"/>
    <property type="match status" value="1"/>
</dbReference>
<dbReference type="Gene3D" id="3.30.450.40">
    <property type="match status" value="1"/>
</dbReference>
<reference evidence="4 5" key="1">
    <citation type="submission" date="2019-06" db="EMBL/GenBank/DDBJ databases">
        <title>Amycolatopsis alkalitolerans sp. nov., isolated from Gastrodia elata Blume.</title>
        <authorList>
            <person name="Narsing Rao M.P."/>
            <person name="Li W.J."/>
        </authorList>
    </citation>
    <scope>NUCLEOTIDE SEQUENCE [LARGE SCALE GENOMIC DNA]</scope>
    <source>
        <strain evidence="4 5">SYSUP0005</strain>
    </source>
</reference>
<evidence type="ECO:0000313" key="5">
    <source>
        <dbReference type="Proteomes" id="UP000305546"/>
    </source>
</evidence>
<dbReference type="PROSITE" id="PS50921">
    <property type="entry name" value="ANTAR"/>
    <property type="match status" value="1"/>
</dbReference>
<name>A0A5C4LXS7_9PSEU</name>
<dbReference type="RefSeq" id="WP_139099657.1">
    <property type="nucleotide sequence ID" value="NZ_VDFW01000031.1"/>
</dbReference>
<dbReference type="InterPro" id="IPR005561">
    <property type="entry name" value="ANTAR"/>
</dbReference>
<keyword evidence="5" id="KW-1185">Reference proteome</keyword>
<dbReference type="Pfam" id="PF03861">
    <property type="entry name" value="ANTAR"/>
    <property type="match status" value="1"/>
</dbReference>
<protein>
    <submittedName>
        <fullName evidence="4">GAF and ANTAR domain-containing protein</fullName>
    </submittedName>
</protein>
<dbReference type="PIRSF" id="PIRSF036625">
    <property type="entry name" value="GAF_ANTAR"/>
    <property type="match status" value="1"/>
</dbReference>
<evidence type="ECO:0000259" key="3">
    <source>
        <dbReference type="PROSITE" id="PS50921"/>
    </source>
</evidence>